<feature type="region of interest" description="Disordered" evidence="8">
    <location>
        <begin position="183"/>
        <end position="203"/>
    </location>
</feature>
<comment type="caution">
    <text evidence="11">The sequence shown here is derived from an EMBL/GenBank/DDBJ whole genome shotgun (WGS) entry which is preliminary data.</text>
</comment>
<dbReference type="GO" id="GO:0006351">
    <property type="term" value="P:DNA-templated transcription"/>
    <property type="evidence" value="ECO:0007669"/>
    <property type="project" value="InterPro"/>
</dbReference>
<evidence type="ECO:0000256" key="7">
    <source>
        <dbReference type="PROSITE-ProRule" id="PRU00042"/>
    </source>
</evidence>
<evidence type="ECO:0000313" key="11">
    <source>
        <dbReference type="EMBL" id="KAH7137493.1"/>
    </source>
</evidence>
<organism evidence="11 12">
    <name type="scientific">Dactylonectria estremocensis</name>
    <dbReference type="NCBI Taxonomy" id="1079267"/>
    <lineage>
        <taxon>Eukaryota</taxon>
        <taxon>Fungi</taxon>
        <taxon>Dikarya</taxon>
        <taxon>Ascomycota</taxon>
        <taxon>Pezizomycotina</taxon>
        <taxon>Sordariomycetes</taxon>
        <taxon>Hypocreomycetidae</taxon>
        <taxon>Hypocreales</taxon>
        <taxon>Nectriaceae</taxon>
        <taxon>Dactylonectria</taxon>
    </lineage>
</organism>
<feature type="compositionally biased region" description="Basic and acidic residues" evidence="8">
    <location>
        <begin position="124"/>
        <end position="138"/>
    </location>
</feature>
<sequence>MAMTPSAVQPELSCGTCNSTFQRREHYQRHLRTHTKEKPFTCSECGQSFGRVDSLARHHTAIHLHADKQDSASHSDRQGERRRVAQACKPCSSSKVRCNGERPCQRCHRHHYECYYEPLSKRKSSSDRASDKASDKRPKNARLSPQSPSTTAHQDNSNSYDTIQVVNEMQPLRLPFLEAEAQAGADAEVHEAGQGQSANQLPHQHPNLSAVSAPLASMPEFDMIQPDALLEMGDILAGFDPTGPMSTPSLLFRDMLDTENWLIRPSLLQCEPAFESINDFWLESLDFRPPQAIAPITPMSDMDPSAVAELYSRSHSPAIDKDAVEPRQYHPVSIEVDAQLVFPDLSDLSMEDIDQENLAHVDEVPDDIGEKVSQCALRMHHGPSYPRFVHLRIPPTPVLNAWVQLYFEFFHPVFPILHKPSFSGSRTHWLLIFAVAAIGAHFSGLKDAHICSNAMHELIRRQTSTMCEQQNQNGRELWMTQIIILNNLGLAYAGNRRTLEVAEILQSVPVTLGRRKRLFIDMFPMQKFSQLQLPLLQKWQIWLLDEERRRTGFAIWLLDSSFKSHFDLSRLMTLSELQISLPQLDGRWGASTAQSWASYPTPLGLGDSNTMERVIVENGWKTAWAKTNTIGKQVMLQHLSDVINDQSAGHPGMPRFSNDEKILAEASLLALLDTTENEQLEQPIDELKAATTHQLMALTALMIYNAPNCSLTPIVVSFIYGKAEDESLAHMAKQWREAAGQGRLACFYAARVLQAVRSNSCTHFGTPVSLLKAVFILWIYSMLADRVQDGFLSPRPAPTVVLGPKALAGMERTDWIESGWSRVKLPGISNLLCAEGRCKLLDESIILMRSLKAWGISSTYAHLLTRLRDCQASVSAVNT</sequence>
<feature type="domain" description="C2H2-type" evidence="10">
    <location>
        <begin position="12"/>
        <end position="39"/>
    </location>
</feature>
<protein>
    <submittedName>
        <fullName evidence="11">Uncharacterized protein</fullName>
    </submittedName>
</protein>
<dbReference type="Pfam" id="PF00096">
    <property type="entry name" value="zf-C2H2"/>
    <property type="match status" value="1"/>
</dbReference>
<dbReference type="PANTHER" id="PTHR47660">
    <property type="entry name" value="TRANSCRIPTION FACTOR WITH C2H2 AND ZN(2)-CYS(6) DNA BINDING DOMAIN (EUROFUNG)-RELATED-RELATED"/>
    <property type="match status" value="1"/>
</dbReference>
<dbReference type="SUPFAM" id="SSF57701">
    <property type="entry name" value="Zn2/Cys6 DNA-binding domain"/>
    <property type="match status" value="1"/>
</dbReference>
<dbReference type="InterPro" id="IPR013087">
    <property type="entry name" value="Znf_C2H2_type"/>
</dbReference>
<evidence type="ECO:0000259" key="10">
    <source>
        <dbReference type="PROSITE" id="PS50157"/>
    </source>
</evidence>
<dbReference type="InterPro" id="IPR007219">
    <property type="entry name" value="XnlR_reg_dom"/>
</dbReference>
<keyword evidence="2 7" id="KW-0863">Zinc-finger</keyword>
<evidence type="ECO:0000256" key="3">
    <source>
        <dbReference type="ARBA" id="ARBA00022833"/>
    </source>
</evidence>
<dbReference type="SUPFAM" id="SSF57667">
    <property type="entry name" value="beta-beta-alpha zinc fingers"/>
    <property type="match status" value="1"/>
</dbReference>
<dbReference type="SMART" id="SM00066">
    <property type="entry name" value="GAL4"/>
    <property type="match status" value="1"/>
</dbReference>
<dbReference type="Gene3D" id="3.30.160.60">
    <property type="entry name" value="Classic Zinc Finger"/>
    <property type="match status" value="2"/>
</dbReference>
<keyword evidence="5" id="KW-0804">Transcription</keyword>
<dbReference type="PROSITE" id="PS50157">
    <property type="entry name" value="ZINC_FINGER_C2H2_2"/>
    <property type="match status" value="2"/>
</dbReference>
<dbReference type="Proteomes" id="UP000717696">
    <property type="component" value="Unassembled WGS sequence"/>
</dbReference>
<evidence type="ECO:0000313" key="12">
    <source>
        <dbReference type="Proteomes" id="UP000717696"/>
    </source>
</evidence>
<feature type="compositionally biased region" description="Basic and acidic residues" evidence="8">
    <location>
        <begin position="65"/>
        <end position="83"/>
    </location>
</feature>
<name>A0A9P9IVV7_9HYPO</name>
<evidence type="ECO:0000256" key="6">
    <source>
        <dbReference type="ARBA" id="ARBA00023242"/>
    </source>
</evidence>
<dbReference type="GO" id="GO:0003677">
    <property type="term" value="F:DNA binding"/>
    <property type="evidence" value="ECO:0007669"/>
    <property type="project" value="InterPro"/>
</dbReference>
<dbReference type="GO" id="GO:0008270">
    <property type="term" value="F:zinc ion binding"/>
    <property type="evidence" value="ECO:0007669"/>
    <property type="project" value="UniProtKB-KW"/>
</dbReference>
<evidence type="ECO:0000259" key="9">
    <source>
        <dbReference type="PROSITE" id="PS50048"/>
    </source>
</evidence>
<feature type="region of interest" description="Disordered" evidence="8">
    <location>
        <begin position="65"/>
        <end position="84"/>
    </location>
</feature>
<accession>A0A9P9IVV7</accession>
<keyword evidence="3" id="KW-0862">Zinc</keyword>
<evidence type="ECO:0000256" key="8">
    <source>
        <dbReference type="SAM" id="MobiDB-lite"/>
    </source>
</evidence>
<dbReference type="EMBL" id="JAGMUU010000015">
    <property type="protein sequence ID" value="KAH7137493.1"/>
    <property type="molecule type" value="Genomic_DNA"/>
</dbReference>
<evidence type="ECO:0000256" key="5">
    <source>
        <dbReference type="ARBA" id="ARBA00023163"/>
    </source>
</evidence>
<dbReference type="Gene3D" id="4.10.240.10">
    <property type="entry name" value="Zn(2)-C6 fungal-type DNA-binding domain"/>
    <property type="match status" value="1"/>
</dbReference>
<dbReference type="PROSITE" id="PS50048">
    <property type="entry name" value="ZN2_CY6_FUNGAL_2"/>
    <property type="match status" value="1"/>
</dbReference>
<feature type="domain" description="C2H2-type" evidence="10">
    <location>
        <begin position="40"/>
        <end position="70"/>
    </location>
</feature>
<keyword evidence="1" id="KW-0479">Metal-binding</keyword>
<dbReference type="PROSITE" id="PS00028">
    <property type="entry name" value="ZINC_FINGER_C2H2_1"/>
    <property type="match status" value="2"/>
</dbReference>
<feature type="region of interest" description="Disordered" evidence="8">
    <location>
        <begin position="120"/>
        <end position="158"/>
    </location>
</feature>
<dbReference type="InterPro" id="IPR001138">
    <property type="entry name" value="Zn2Cys6_DnaBD"/>
</dbReference>
<feature type="compositionally biased region" description="Polar residues" evidence="8">
    <location>
        <begin position="194"/>
        <end position="203"/>
    </location>
</feature>
<dbReference type="GO" id="GO:0000981">
    <property type="term" value="F:DNA-binding transcription factor activity, RNA polymerase II-specific"/>
    <property type="evidence" value="ECO:0007669"/>
    <property type="project" value="InterPro"/>
</dbReference>
<reference evidence="11" key="1">
    <citation type="journal article" date="2021" name="Nat. Commun.">
        <title>Genetic determinants of endophytism in the Arabidopsis root mycobiome.</title>
        <authorList>
            <person name="Mesny F."/>
            <person name="Miyauchi S."/>
            <person name="Thiergart T."/>
            <person name="Pickel B."/>
            <person name="Atanasova L."/>
            <person name="Karlsson M."/>
            <person name="Huettel B."/>
            <person name="Barry K.W."/>
            <person name="Haridas S."/>
            <person name="Chen C."/>
            <person name="Bauer D."/>
            <person name="Andreopoulos W."/>
            <person name="Pangilinan J."/>
            <person name="LaButti K."/>
            <person name="Riley R."/>
            <person name="Lipzen A."/>
            <person name="Clum A."/>
            <person name="Drula E."/>
            <person name="Henrissat B."/>
            <person name="Kohler A."/>
            <person name="Grigoriev I.V."/>
            <person name="Martin F.M."/>
            <person name="Hacquard S."/>
        </authorList>
    </citation>
    <scope>NUCLEOTIDE SEQUENCE</scope>
    <source>
        <strain evidence="11">MPI-CAGE-AT-0021</strain>
    </source>
</reference>
<dbReference type="InterPro" id="IPR036864">
    <property type="entry name" value="Zn2-C6_fun-type_DNA-bd_sf"/>
</dbReference>
<dbReference type="Pfam" id="PF04082">
    <property type="entry name" value="Fungal_trans"/>
    <property type="match status" value="1"/>
</dbReference>
<dbReference type="CDD" id="cd00067">
    <property type="entry name" value="GAL4"/>
    <property type="match status" value="1"/>
</dbReference>
<proteinExistence type="predicted"/>
<gene>
    <name evidence="11" type="ORF">B0J13DRAFT_78408</name>
</gene>
<keyword evidence="6" id="KW-0539">Nucleus</keyword>
<keyword evidence="12" id="KW-1185">Reference proteome</keyword>
<dbReference type="PROSITE" id="PS00463">
    <property type="entry name" value="ZN2_CY6_FUNGAL_1"/>
    <property type="match status" value="1"/>
</dbReference>
<evidence type="ECO:0000256" key="4">
    <source>
        <dbReference type="ARBA" id="ARBA00023015"/>
    </source>
</evidence>
<dbReference type="SMART" id="SM00355">
    <property type="entry name" value="ZnF_C2H2"/>
    <property type="match status" value="2"/>
</dbReference>
<feature type="domain" description="Zn(2)-C6 fungal-type" evidence="9">
    <location>
        <begin position="87"/>
        <end position="116"/>
    </location>
</feature>
<dbReference type="CDD" id="cd12148">
    <property type="entry name" value="fungal_TF_MHR"/>
    <property type="match status" value="1"/>
</dbReference>
<evidence type="ECO:0000256" key="1">
    <source>
        <dbReference type="ARBA" id="ARBA00022723"/>
    </source>
</evidence>
<dbReference type="Pfam" id="PF00172">
    <property type="entry name" value="Zn_clus"/>
    <property type="match status" value="1"/>
</dbReference>
<dbReference type="InterPro" id="IPR036236">
    <property type="entry name" value="Znf_C2H2_sf"/>
</dbReference>
<feature type="compositionally biased region" description="Polar residues" evidence="8">
    <location>
        <begin position="143"/>
        <end position="158"/>
    </location>
</feature>
<dbReference type="AlphaFoldDB" id="A0A9P9IVV7"/>
<dbReference type="OrthoDB" id="10018191at2759"/>
<evidence type="ECO:0000256" key="2">
    <source>
        <dbReference type="ARBA" id="ARBA00022771"/>
    </source>
</evidence>
<keyword evidence="4" id="KW-0805">Transcription regulation</keyword>
<dbReference type="FunFam" id="3.30.160.60:FF:002343">
    <property type="entry name" value="Zinc finger protein 33A"/>
    <property type="match status" value="1"/>
</dbReference>